<dbReference type="AlphaFoldDB" id="A0A1I4HA49"/>
<name>A0A1I4HA49_9LACT</name>
<reference evidence="2 3" key="1">
    <citation type="submission" date="2016-10" db="EMBL/GenBank/DDBJ databases">
        <authorList>
            <person name="de Groot N.N."/>
        </authorList>
    </citation>
    <scope>NUCLEOTIDE SEQUENCE [LARGE SCALE GENOMIC DNA]</scope>
    <source>
        <strain evidence="2 3">M79</strain>
    </source>
</reference>
<dbReference type="EMBL" id="FOTJ01000007">
    <property type="protein sequence ID" value="SFL38477.1"/>
    <property type="molecule type" value="Genomic_DNA"/>
</dbReference>
<dbReference type="Proteomes" id="UP000181969">
    <property type="component" value="Unassembled WGS sequence"/>
</dbReference>
<keyword evidence="1" id="KW-1133">Transmembrane helix</keyword>
<dbReference type="RefSeq" id="WP_074751239.1">
    <property type="nucleotide sequence ID" value="NZ_FOTJ01000007.1"/>
</dbReference>
<protein>
    <submittedName>
        <fullName evidence="2">Uncharacterized protein</fullName>
    </submittedName>
</protein>
<evidence type="ECO:0000256" key="1">
    <source>
        <dbReference type="SAM" id="Phobius"/>
    </source>
</evidence>
<gene>
    <name evidence="2" type="ORF">SAMN05216438_10786</name>
</gene>
<accession>A0A1I4HA49</accession>
<evidence type="ECO:0000313" key="3">
    <source>
        <dbReference type="Proteomes" id="UP000181969"/>
    </source>
</evidence>
<feature type="transmembrane region" description="Helical" evidence="1">
    <location>
        <begin position="20"/>
        <end position="38"/>
    </location>
</feature>
<organism evidence="2 3">
    <name type="scientific">Lactococcus garvieae</name>
    <dbReference type="NCBI Taxonomy" id="1363"/>
    <lineage>
        <taxon>Bacteria</taxon>
        <taxon>Bacillati</taxon>
        <taxon>Bacillota</taxon>
        <taxon>Bacilli</taxon>
        <taxon>Lactobacillales</taxon>
        <taxon>Streptococcaceae</taxon>
        <taxon>Lactococcus</taxon>
    </lineage>
</organism>
<sequence>MILGFNIVELLDSFKSFFTFPVPLGVDILLLILGFIGLQRLQESRREDFKTTQKQSDKTNKTLQKIIKDKEKTICTRNARITELESRLDFCQKNHTGRK</sequence>
<keyword evidence="1" id="KW-0812">Transmembrane</keyword>
<proteinExistence type="predicted"/>
<keyword evidence="1" id="KW-0472">Membrane</keyword>
<evidence type="ECO:0000313" key="2">
    <source>
        <dbReference type="EMBL" id="SFL38477.1"/>
    </source>
</evidence>